<feature type="domain" description="DUF4283" evidence="3">
    <location>
        <begin position="149"/>
        <end position="234"/>
    </location>
</feature>
<feature type="non-terminal residue" evidence="4">
    <location>
        <position position="1"/>
    </location>
</feature>
<protein>
    <recommendedName>
        <fullName evidence="6">DUF4283 domain-containing protein</fullName>
    </recommendedName>
</protein>
<dbReference type="PANTHER" id="PTHR33710">
    <property type="entry name" value="BNAC02G09200D PROTEIN"/>
    <property type="match status" value="1"/>
</dbReference>
<dbReference type="InterPro" id="IPR025558">
    <property type="entry name" value="DUF4283"/>
</dbReference>
<dbReference type="PANTHER" id="PTHR33710:SF86">
    <property type="entry name" value="VIRAL MOVEMENT PROTEIN"/>
    <property type="match status" value="1"/>
</dbReference>
<evidence type="ECO:0000313" key="4">
    <source>
        <dbReference type="EMBL" id="KAH0885388.1"/>
    </source>
</evidence>
<sequence length="807" mass="89806">VSKPSISVNSLKKKCPIAGALGSVAEAVTEVALETVLPTITVVDAGNLAGSISQNLDSYAQSSEIQTIVEDFTPATCGEEGVACLTPNHSISNSAETPTLVVPEKTKETKSYASLLKVSAELEEIGTPSEHVSGVPFVLIPDENIAAAKEEFKEFIYARFHGDCPAMGRIIGVVNALWARNGPRIFVHNVGEGEFLLRVTNSKTREFLLSRTCWNVAGFPMFVAPWSPDFTPDEAPITQTIVPVELRNVPYLLFNKESLTSPSTRRKAPNNPSQDRVLVAEKVLPFSDTRKWADIEEGELVEDLPVPVQNETDVAKDSSTKEGVVEPPCGLAGDNEDAQEIEKTNSASVRAATLGNEAAGSETHPSNQSRNNDDPKSSGRYARGLNSERRHTFVKDWITTHRPLFGAFLETHIQSTNVARIHSAIPIGWKFFGNYDHHNSGRIVVVWDPSVSVFIYKATEQAVTCGIYIMAENVNLTITFVYGLNDVGDRHTLWNDLALIQRTPAMMNSPWAVVGDFNQIMRLSHHSGYPQRVVDDTGMEDMNLALQDVGLFEAPAKGVPFTWMNNNYADPVSKRIDHALINQGWASRFPDAYADFVEPGQSDHAACIFKVPSLRRRSRKPFKFYHHIIDHPEYSTVVSEAWNPGAIIGTNQFKLVRSMKLLKKELRKINTRNFSGISTRVKEQTVIVEALQRVLLTRPDVATAVEEHRERGKLNVLLDAEQKFFRQRSRVRWADVGDRNTPFFHKTVIQRNSRNHIHYLRDENDTFLGTTSAIKAHAAAYFQNILGETEMIDAPVSVEALRELLPF</sequence>
<evidence type="ECO:0000256" key="1">
    <source>
        <dbReference type="SAM" id="MobiDB-lite"/>
    </source>
</evidence>
<organism evidence="4 5">
    <name type="scientific">Brassica napus</name>
    <name type="common">Rape</name>
    <dbReference type="NCBI Taxonomy" id="3708"/>
    <lineage>
        <taxon>Eukaryota</taxon>
        <taxon>Viridiplantae</taxon>
        <taxon>Streptophyta</taxon>
        <taxon>Embryophyta</taxon>
        <taxon>Tracheophyta</taxon>
        <taxon>Spermatophyta</taxon>
        <taxon>Magnoliopsida</taxon>
        <taxon>eudicotyledons</taxon>
        <taxon>Gunneridae</taxon>
        <taxon>Pentapetalae</taxon>
        <taxon>rosids</taxon>
        <taxon>malvids</taxon>
        <taxon>Brassicales</taxon>
        <taxon>Brassicaceae</taxon>
        <taxon>Brassiceae</taxon>
        <taxon>Brassica</taxon>
    </lineage>
</organism>
<dbReference type="EMBL" id="JAGKQM010000014">
    <property type="protein sequence ID" value="KAH0885388.1"/>
    <property type="molecule type" value="Genomic_DNA"/>
</dbReference>
<feature type="compositionally biased region" description="Basic and acidic residues" evidence="1">
    <location>
        <begin position="313"/>
        <end position="324"/>
    </location>
</feature>
<dbReference type="Pfam" id="PF14111">
    <property type="entry name" value="DUF4283"/>
    <property type="match status" value="1"/>
</dbReference>
<evidence type="ECO:0000259" key="3">
    <source>
        <dbReference type="Pfam" id="PF14111"/>
    </source>
</evidence>
<feature type="domain" description="Endonuclease/exonuclease/phosphatase" evidence="2">
    <location>
        <begin position="384"/>
        <end position="604"/>
    </location>
</feature>
<dbReference type="SUPFAM" id="SSF56219">
    <property type="entry name" value="DNase I-like"/>
    <property type="match status" value="1"/>
</dbReference>
<gene>
    <name evidence="4" type="ORF">HID58_061484</name>
</gene>
<feature type="region of interest" description="Disordered" evidence="1">
    <location>
        <begin position="303"/>
        <end position="336"/>
    </location>
</feature>
<feature type="region of interest" description="Disordered" evidence="1">
    <location>
        <begin position="357"/>
        <end position="385"/>
    </location>
</feature>
<keyword evidence="5" id="KW-1185">Reference proteome</keyword>
<dbReference type="Pfam" id="PF03372">
    <property type="entry name" value="Exo_endo_phos"/>
    <property type="match status" value="1"/>
</dbReference>
<evidence type="ECO:0000259" key="2">
    <source>
        <dbReference type="Pfam" id="PF03372"/>
    </source>
</evidence>
<dbReference type="Gene3D" id="3.60.10.10">
    <property type="entry name" value="Endonuclease/exonuclease/phosphatase"/>
    <property type="match status" value="1"/>
</dbReference>
<accession>A0ABQ7ZYW5</accession>
<reference evidence="4 5" key="1">
    <citation type="submission" date="2021-05" db="EMBL/GenBank/DDBJ databases">
        <title>Genome Assembly of Synthetic Allotetraploid Brassica napus Reveals Homoeologous Exchanges between Subgenomes.</title>
        <authorList>
            <person name="Davis J.T."/>
        </authorList>
    </citation>
    <scope>NUCLEOTIDE SEQUENCE [LARGE SCALE GENOMIC DNA]</scope>
    <source>
        <strain evidence="5">cv. Da-Ae</strain>
        <tissue evidence="4">Seedling</tissue>
    </source>
</reference>
<name>A0ABQ7ZYW5_BRANA</name>
<evidence type="ECO:0000313" key="5">
    <source>
        <dbReference type="Proteomes" id="UP000824890"/>
    </source>
</evidence>
<dbReference type="InterPro" id="IPR036691">
    <property type="entry name" value="Endo/exonu/phosph_ase_sf"/>
</dbReference>
<comment type="caution">
    <text evidence="4">The sequence shown here is derived from an EMBL/GenBank/DDBJ whole genome shotgun (WGS) entry which is preliminary data.</text>
</comment>
<evidence type="ECO:0008006" key="6">
    <source>
        <dbReference type="Google" id="ProtNLM"/>
    </source>
</evidence>
<dbReference type="InterPro" id="IPR005135">
    <property type="entry name" value="Endo/exonuclease/phosphatase"/>
</dbReference>
<proteinExistence type="predicted"/>
<feature type="non-terminal residue" evidence="4">
    <location>
        <position position="807"/>
    </location>
</feature>
<dbReference type="Proteomes" id="UP000824890">
    <property type="component" value="Unassembled WGS sequence"/>
</dbReference>